<feature type="transmembrane region" description="Helical" evidence="1">
    <location>
        <begin position="362"/>
        <end position="382"/>
    </location>
</feature>
<comment type="caution">
    <text evidence="2">The sequence shown here is derived from an EMBL/GenBank/DDBJ whole genome shotgun (WGS) entry which is preliminary data.</text>
</comment>
<feature type="transmembrane region" description="Helical" evidence="1">
    <location>
        <begin position="306"/>
        <end position="325"/>
    </location>
</feature>
<reference evidence="2 3" key="1">
    <citation type="submission" date="2018-06" db="EMBL/GenBank/DDBJ databases">
        <title>Mucibacter soli gen. nov., sp. nov., a new member of the family Chitinophagaceae producing mucin.</title>
        <authorList>
            <person name="Kim M.-K."/>
            <person name="Park S."/>
            <person name="Kim T.-S."/>
            <person name="Joung Y."/>
            <person name="Han J.-H."/>
            <person name="Kim S.B."/>
        </authorList>
    </citation>
    <scope>NUCLEOTIDE SEQUENCE [LARGE SCALE GENOMIC DNA]</scope>
    <source>
        <strain evidence="2 3">R1-15</strain>
    </source>
</reference>
<accession>A0A2W2BXR1</accession>
<proteinExistence type="predicted"/>
<evidence type="ECO:0008006" key="4">
    <source>
        <dbReference type="Google" id="ProtNLM"/>
    </source>
</evidence>
<keyword evidence="1" id="KW-0812">Transmembrane</keyword>
<sequence length="484" mass="55285">MQQPLFNKPVRIISIITLIIFIAYGLAITIFPILPFWVDEWFLLENIKFKSAAQLWHNLDRLQQFPRVYLELIKAFASANDYSYTSLRLPSFLMHCAGVAFLYKLSGRIFKKDVLSRFLWIMLYISFNTSIHYFAQVKQYTMEMALSLVAIWQFLEIIGLETKQLKTSRYLLLCASFVICPFFSYTYPIVMAPVYIIAGLRAVKFRQWRPAVWLPLCIGMVAVAVFYLLDVRHVLADQGMQDFWQDLLMKKFSVKTFFVNTYAMFGVLGSGDLLANVFGVLGYAAFIYCNVVAIKNFFRREDETSMLAVYSCVLLWVTLALFVAGKLPLGTFRLNCFLVPVLGLMIINLLNGWSLLKKQKVVVTAVYLLVFLGATATVYTTVGELATEDHAKKIRIYNSCNNALTAAQKEHLPVFVTPAAAYPFDDRWQGDWIIRTLPGYKVNIPLEIYPIPAADSAMRHVSEIKEPKGAAIVLDGERYMKISF</sequence>
<evidence type="ECO:0000313" key="2">
    <source>
        <dbReference type="EMBL" id="PZF72643.1"/>
    </source>
</evidence>
<organism evidence="2 3">
    <name type="scientific">Taibaiella soli</name>
    <dbReference type="NCBI Taxonomy" id="1649169"/>
    <lineage>
        <taxon>Bacteria</taxon>
        <taxon>Pseudomonadati</taxon>
        <taxon>Bacteroidota</taxon>
        <taxon>Chitinophagia</taxon>
        <taxon>Chitinophagales</taxon>
        <taxon>Chitinophagaceae</taxon>
        <taxon>Taibaiella</taxon>
    </lineage>
</organism>
<feature type="transmembrane region" description="Helical" evidence="1">
    <location>
        <begin position="12"/>
        <end position="38"/>
    </location>
</feature>
<keyword evidence="1" id="KW-0472">Membrane</keyword>
<dbReference type="OrthoDB" id="506059at2"/>
<feature type="transmembrane region" description="Helical" evidence="1">
    <location>
        <begin position="87"/>
        <end position="106"/>
    </location>
</feature>
<protein>
    <recommendedName>
        <fullName evidence="4">Glycosyltransferase RgtA/B/C/D-like domain-containing protein</fullName>
    </recommendedName>
</protein>
<dbReference type="Proteomes" id="UP000248745">
    <property type="component" value="Unassembled WGS sequence"/>
</dbReference>
<evidence type="ECO:0000313" key="3">
    <source>
        <dbReference type="Proteomes" id="UP000248745"/>
    </source>
</evidence>
<feature type="transmembrane region" description="Helical" evidence="1">
    <location>
        <begin position="274"/>
        <end position="294"/>
    </location>
</feature>
<feature type="transmembrane region" description="Helical" evidence="1">
    <location>
        <begin position="170"/>
        <end position="198"/>
    </location>
</feature>
<evidence type="ECO:0000256" key="1">
    <source>
        <dbReference type="SAM" id="Phobius"/>
    </source>
</evidence>
<feature type="transmembrane region" description="Helical" evidence="1">
    <location>
        <begin position="118"/>
        <end position="135"/>
    </location>
</feature>
<keyword evidence="3" id="KW-1185">Reference proteome</keyword>
<gene>
    <name evidence="2" type="ORF">DN068_12315</name>
</gene>
<keyword evidence="1" id="KW-1133">Transmembrane helix</keyword>
<dbReference type="AlphaFoldDB" id="A0A2W2BXR1"/>
<name>A0A2W2BXR1_9BACT</name>
<dbReference type="EMBL" id="QKTW01000017">
    <property type="protein sequence ID" value="PZF72643.1"/>
    <property type="molecule type" value="Genomic_DNA"/>
</dbReference>
<feature type="transmembrane region" description="Helical" evidence="1">
    <location>
        <begin position="210"/>
        <end position="231"/>
    </location>
</feature>
<feature type="transmembrane region" description="Helical" evidence="1">
    <location>
        <begin position="331"/>
        <end position="350"/>
    </location>
</feature>
<dbReference type="RefSeq" id="WP_110999234.1">
    <property type="nucleotide sequence ID" value="NZ_QKTW01000017.1"/>
</dbReference>